<name>V9LL12_CALMI</name>
<dbReference type="EMBL" id="KA353653">
    <property type="protein sequence ID" value="AFP92144.1"/>
    <property type="molecule type" value="mRNA"/>
</dbReference>
<proteinExistence type="evidence at transcript level"/>
<sequence>VPEGGSVSLEVEGWKGEVRFLDPRKELVESSRRLNLEPVSLAHEGRWTLEIGPDLSQTYDLRVIGFSQPQNETLYASSGSRVRLPCVLNLSPGLGMKKGRWRRRGEVLVSWPTSEGHPRRSQASEHLNVKLGAEEEVEDTG</sequence>
<feature type="region of interest" description="Disordered" evidence="1">
    <location>
        <begin position="112"/>
        <end position="141"/>
    </location>
</feature>
<accession>V9LL12</accession>
<dbReference type="AlphaFoldDB" id="V9LL12"/>
<evidence type="ECO:0000313" key="2">
    <source>
        <dbReference type="EMBL" id="AFP92144.1"/>
    </source>
</evidence>
<evidence type="ECO:0000256" key="1">
    <source>
        <dbReference type="SAM" id="MobiDB-lite"/>
    </source>
</evidence>
<reference evidence="2" key="1">
    <citation type="journal article" date="2014" name="Nature">
        <title>Elephant shark genome provides unique insights into gnathostome evolution.</title>
        <authorList>
            <consortium name="International Elephant Shark Genome Sequencing Consortium"/>
            <person name="Venkatesh B."/>
            <person name="Lee A.P."/>
            <person name="Ravi V."/>
            <person name="Maurya A.K."/>
            <person name="Lian M.M."/>
            <person name="Swann J.B."/>
            <person name="Ohta Y."/>
            <person name="Flajnik M.F."/>
            <person name="Sutoh Y."/>
            <person name="Kasahara M."/>
            <person name="Hoon S."/>
            <person name="Gangu V."/>
            <person name="Roy S.W."/>
            <person name="Irimia M."/>
            <person name="Korzh V."/>
            <person name="Kondrychyn I."/>
            <person name="Lim Z.W."/>
            <person name="Tay B.H."/>
            <person name="Tohari S."/>
            <person name="Kong K.W."/>
            <person name="Ho S."/>
            <person name="Lorente-Galdos B."/>
            <person name="Quilez J."/>
            <person name="Marques-Bonet T."/>
            <person name="Raney B.J."/>
            <person name="Ingham P.W."/>
            <person name="Tay A."/>
            <person name="Hillier L.W."/>
            <person name="Minx P."/>
            <person name="Boehm T."/>
            <person name="Wilson R.K."/>
            <person name="Brenner S."/>
            <person name="Warren W.C."/>
        </authorList>
    </citation>
    <scope>NUCLEOTIDE SEQUENCE</scope>
    <source>
        <tissue evidence="2">Spleen</tissue>
    </source>
</reference>
<organism evidence="2">
    <name type="scientific">Callorhinchus milii</name>
    <name type="common">Ghost shark</name>
    <dbReference type="NCBI Taxonomy" id="7868"/>
    <lineage>
        <taxon>Eukaryota</taxon>
        <taxon>Metazoa</taxon>
        <taxon>Chordata</taxon>
        <taxon>Craniata</taxon>
        <taxon>Vertebrata</taxon>
        <taxon>Chondrichthyes</taxon>
        <taxon>Holocephali</taxon>
        <taxon>Chimaeriformes</taxon>
        <taxon>Callorhinchidae</taxon>
        <taxon>Callorhinchus</taxon>
    </lineage>
</organism>
<protein>
    <submittedName>
        <fullName evidence="2">Lymphocyte activation 3 protein</fullName>
    </submittedName>
</protein>
<feature type="non-terminal residue" evidence="2">
    <location>
        <position position="1"/>
    </location>
</feature>
<feature type="non-terminal residue" evidence="2">
    <location>
        <position position="141"/>
    </location>
</feature>